<dbReference type="OrthoDB" id="3234307at2759"/>
<keyword evidence="2" id="KW-1185">Reference proteome</keyword>
<feature type="non-terminal residue" evidence="1">
    <location>
        <position position="1"/>
    </location>
</feature>
<name>A0A067TA30_GALM3</name>
<protein>
    <submittedName>
        <fullName evidence="1">Uncharacterized protein</fullName>
    </submittedName>
</protein>
<evidence type="ECO:0000313" key="1">
    <source>
        <dbReference type="EMBL" id="KDR76764.1"/>
    </source>
</evidence>
<accession>A0A067TA30</accession>
<gene>
    <name evidence="1" type="ORF">GALMADRAFT_50451</name>
</gene>
<sequence length="149" mass="16989">GDGHEWTVSEDWEVRVGLAHDVFGVSEVEEGAVRAGMALRERFAEERMFVEVIDALLERDHGKGLREKRRARHRAKGYLIEDGRLWKLGDGKSIQARPRVECVTRAEARELAWDVHRDGGHFHRDNIKAVLLDRICSPGLDRSITQAII</sequence>
<organism evidence="1 2">
    <name type="scientific">Galerina marginata (strain CBS 339.88)</name>
    <dbReference type="NCBI Taxonomy" id="685588"/>
    <lineage>
        <taxon>Eukaryota</taxon>
        <taxon>Fungi</taxon>
        <taxon>Dikarya</taxon>
        <taxon>Basidiomycota</taxon>
        <taxon>Agaricomycotina</taxon>
        <taxon>Agaricomycetes</taxon>
        <taxon>Agaricomycetidae</taxon>
        <taxon>Agaricales</taxon>
        <taxon>Agaricineae</taxon>
        <taxon>Strophariaceae</taxon>
        <taxon>Galerina</taxon>
    </lineage>
</organism>
<reference evidence="2" key="1">
    <citation type="journal article" date="2014" name="Proc. Natl. Acad. Sci. U.S.A.">
        <title>Extensive sampling of basidiomycete genomes demonstrates inadequacy of the white-rot/brown-rot paradigm for wood decay fungi.</title>
        <authorList>
            <person name="Riley R."/>
            <person name="Salamov A.A."/>
            <person name="Brown D.W."/>
            <person name="Nagy L.G."/>
            <person name="Floudas D."/>
            <person name="Held B.W."/>
            <person name="Levasseur A."/>
            <person name="Lombard V."/>
            <person name="Morin E."/>
            <person name="Otillar R."/>
            <person name="Lindquist E.A."/>
            <person name="Sun H."/>
            <person name="LaButti K.M."/>
            <person name="Schmutz J."/>
            <person name="Jabbour D."/>
            <person name="Luo H."/>
            <person name="Baker S.E."/>
            <person name="Pisabarro A.G."/>
            <person name="Walton J.D."/>
            <person name="Blanchette R.A."/>
            <person name="Henrissat B."/>
            <person name="Martin F."/>
            <person name="Cullen D."/>
            <person name="Hibbett D.S."/>
            <person name="Grigoriev I.V."/>
        </authorList>
    </citation>
    <scope>NUCLEOTIDE SEQUENCE [LARGE SCALE GENOMIC DNA]</scope>
    <source>
        <strain evidence="2">CBS 339.88</strain>
    </source>
</reference>
<dbReference type="HOGENOM" id="CLU_132418_0_0_1"/>
<proteinExistence type="predicted"/>
<dbReference type="AlphaFoldDB" id="A0A067TA30"/>
<evidence type="ECO:0000313" key="2">
    <source>
        <dbReference type="Proteomes" id="UP000027222"/>
    </source>
</evidence>
<dbReference type="Proteomes" id="UP000027222">
    <property type="component" value="Unassembled WGS sequence"/>
</dbReference>
<feature type="non-terminal residue" evidence="1">
    <location>
        <position position="149"/>
    </location>
</feature>
<dbReference type="STRING" id="685588.A0A067TA30"/>
<dbReference type="EMBL" id="KL142378">
    <property type="protein sequence ID" value="KDR76764.1"/>
    <property type="molecule type" value="Genomic_DNA"/>
</dbReference>